<proteinExistence type="predicted"/>
<dbReference type="HOGENOM" id="CLU_2002661_0_0_11"/>
<evidence type="ECO:0000313" key="1">
    <source>
        <dbReference type="EMBL" id="AJE44390.1"/>
    </source>
</evidence>
<dbReference type="RefSeq" id="WP_043447494.1">
    <property type="nucleotide sequence ID" value="NZ_CP009313.1"/>
</dbReference>
<reference evidence="1 2" key="2">
    <citation type="journal article" date="2016" name="Appl. Microbiol. Biotechnol.">
        <title>Exploiting the genome sequence of Streptomyces nodosus for enhanced antibiotic production.</title>
        <authorList>
            <person name="Sweeney P."/>
            <person name="Murphy C.D."/>
            <person name="Caffrey P."/>
        </authorList>
    </citation>
    <scope>NUCLEOTIDE SEQUENCE [LARGE SCALE GENOMIC DNA]</scope>
    <source>
        <strain evidence="1 2">ATCC 14899</strain>
    </source>
</reference>
<dbReference type="EMBL" id="CP009313">
    <property type="protein sequence ID" value="AJE44390.1"/>
    <property type="molecule type" value="Genomic_DNA"/>
</dbReference>
<reference evidence="2" key="1">
    <citation type="submission" date="2014-09" db="EMBL/GenBank/DDBJ databases">
        <title>Sequence of the Streptomyces nodosus genome.</title>
        <authorList>
            <person name="Sweeney P."/>
            <person name="Stephens N."/>
            <person name="Murphy C."/>
            <person name="Caffrey P."/>
        </authorList>
    </citation>
    <scope>NUCLEOTIDE SEQUENCE [LARGE SCALE GENOMIC DNA]</scope>
    <source>
        <strain evidence="2">ATCC 14899</strain>
    </source>
</reference>
<sequence length="124" mass="13217">MTAEPLLAAGYLGVLLGVVLGLEAYARQTTSAWASRVFAGYRRAVRDAPAPAGPGDWPHSEVGRFHRAVALFVCVVALTLASAELVRHHRPAEAVVLAAVAVPHGLLAVVLVRRLRRIEVTPPE</sequence>
<organism evidence="1 2">
    <name type="scientific">Streptomyces nodosus</name>
    <dbReference type="NCBI Taxonomy" id="40318"/>
    <lineage>
        <taxon>Bacteria</taxon>
        <taxon>Bacillati</taxon>
        <taxon>Actinomycetota</taxon>
        <taxon>Actinomycetes</taxon>
        <taxon>Kitasatosporales</taxon>
        <taxon>Streptomycetaceae</taxon>
        <taxon>Streptomyces</taxon>
    </lineage>
</organism>
<evidence type="ECO:0000313" key="2">
    <source>
        <dbReference type="Proteomes" id="UP000031526"/>
    </source>
</evidence>
<protein>
    <submittedName>
        <fullName evidence="1">Uncharacterized protein</fullName>
    </submittedName>
</protein>
<keyword evidence="2" id="KW-1185">Reference proteome</keyword>
<gene>
    <name evidence="1" type="ORF">SNOD_33700</name>
</gene>
<dbReference type="AlphaFoldDB" id="A0A0B5DSW3"/>
<accession>A0A0B5DSW3</accession>
<dbReference type="Proteomes" id="UP000031526">
    <property type="component" value="Chromosome"/>
</dbReference>
<dbReference type="OrthoDB" id="4337852at2"/>
<name>A0A0B5DSW3_9ACTN</name>